<dbReference type="GO" id="GO:0016787">
    <property type="term" value="F:hydrolase activity"/>
    <property type="evidence" value="ECO:0007669"/>
    <property type="project" value="UniProtKB-KW"/>
</dbReference>
<sequence>MPIKTWPASPDARTRSLRLIHLSDPHLTTVPRSEWYRLFNKRACGYWAWRRKRRHLHRPEVLDALLEDMRSLDFDHMALTGDLTQVGLPSECQQALEWLQQLGPPERISVVPGNHDAYRHAPWHATMGLWQDYMSDESGQAGEALFPFVRYRGQVALIGVTTAIPTPWPLATGMLGSSQLARLEASLLDTAVKGYFRVLMIHHPPVAGMIGWRKRLTDTAALADVIRRAGVELVLHGHAHRALDARLSTPAGQAFVLGAPSASMTPNTGRDHAGYSIVEITDHAARDQAPAWSIKVTRRMIDTHCSKWHFINQSACLSVGAGQMPAIIRH</sequence>
<dbReference type="PANTHER" id="PTHR42988">
    <property type="entry name" value="PHOSPHOHYDROLASE"/>
    <property type="match status" value="1"/>
</dbReference>
<dbReference type="AlphaFoldDB" id="A0A4R6HGR0"/>
<evidence type="ECO:0000313" key="7">
    <source>
        <dbReference type="Proteomes" id="UP000295150"/>
    </source>
</evidence>
<dbReference type="OrthoDB" id="9811542at2"/>
<evidence type="ECO:0000256" key="2">
    <source>
        <dbReference type="ARBA" id="ARBA00022801"/>
    </source>
</evidence>
<dbReference type="Gene3D" id="3.60.21.10">
    <property type="match status" value="1"/>
</dbReference>
<organism evidence="6 7">
    <name type="scientific">Halomonas ventosae</name>
    <dbReference type="NCBI Taxonomy" id="229007"/>
    <lineage>
        <taxon>Bacteria</taxon>
        <taxon>Pseudomonadati</taxon>
        <taxon>Pseudomonadota</taxon>
        <taxon>Gammaproteobacteria</taxon>
        <taxon>Oceanospirillales</taxon>
        <taxon>Halomonadaceae</taxon>
        <taxon>Halomonas</taxon>
    </lineage>
</organism>
<protein>
    <submittedName>
        <fullName evidence="6">3',5'-cyclic AMP phosphodiesterase CpdA</fullName>
    </submittedName>
</protein>
<comment type="caution">
    <text evidence="6">The sequence shown here is derived from an EMBL/GenBank/DDBJ whole genome shotgun (WGS) entry which is preliminary data.</text>
</comment>
<dbReference type="Pfam" id="PF00149">
    <property type="entry name" value="Metallophos"/>
    <property type="match status" value="1"/>
</dbReference>
<evidence type="ECO:0000256" key="4">
    <source>
        <dbReference type="ARBA" id="ARBA00025742"/>
    </source>
</evidence>
<evidence type="ECO:0000256" key="3">
    <source>
        <dbReference type="ARBA" id="ARBA00023004"/>
    </source>
</evidence>
<dbReference type="SUPFAM" id="SSF56300">
    <property type="entry name" value="Metallo-dependent phosphatases"/>
    <property type="match status" value="1"/>
</dbReference>
<evidence type="ECO:0000256" key="1">
    <source>
        <dbReference type="ARBA" id="ARBA00022723"/>
    </source>
</evidence>
<comment type="similarity">
    <text evidence="4">Belongs to the cyclic nucleotide phosphodiesterase class-III family.</text>
</comment>
<dbReference type="GO" id="GO:0046872">
    <property type="term" value="F:metal ion binding"/>
    <property type="evidence" value="ECO:0007669"/>
    <property type="project" value="UniProtKB-KW"/>
</dbReference>
<gene>
    <name evidence="6" type="ORF">DFO68_108107</name>
</gene>
<reference evidence="6 7" key="1">
    <citation type="submission" date="2019-03" db="EMBL/GenBank/DDBJ databases">
        <title>Freshwater and sediment microbial communities from various areas in North America, analyzing microbe dynamics in response to fracking.</title>
        <authorList>
            <person name="Lamendella R."/>
        </authorList>
    </citation>
    <scope>NUCLEOTIDE SEQUENCE [LARGE SCALE GENOMIC DNA]</scope>
    <source>
        <strain evidence="6 7">1_TX</strain>
    </source>
</reference>
<evidence type="ECO:0000259" key="5">
    <source>
        <dbReference type="Pfam" id="PF00149"/>
    </source>
</evidence>
<name>A0A4R6HGR0_9GAMM</name>
<keyword evidence="7" id="KW-1185">Reference proteome</keyword>
<dbReference type="RefSeq" id="WP_133483218.1">
    <property type="nucleotide sequence ID" value="NZ_SNWH01000008.1"/>
</dbReference>
<keyword evidence="1" id="KW-0479">Metal-binding</keyword>
<keyword evidence="3" id="KW-0408">Iron</keyword>
<dbReference type="EMBL" id="SNWH01000008">
    <property type="protein sequence ID" value="TDO07742.1"/>
    <property type="molecule type" value="Genomic_DNA"/>
</dbReference>
<dbReference type="InterPro" id="IPR050884">
    <property type="entry name" value="CNP_phosphodiesterase-III"/>
</dbReference>
<keyword evidence="2" id="KW-0378">Hydrolase</keyword>
<accession>A0A4R6HGR0</accession>
<proteinExistence type="inferred from homology"/>
<feature type="domain" description="Calcineurin-like phosphoesterase" evidence="5">
    <location>
        <begin position="17"/>
        <end position="241"/>
    </location>
</feature>
<evidence type="ECO:0000313" key="6">
    <source>
        <dbReference type="EMBL" id="TDO07742.1"/>
    </source>
</evidence>
<dbReference type="InterPro" id="IPR004843">
    <property type="entry name" value="Calcineurin-like_PHP"/>
</dbReference>
<dbReference type="Proteomes" id="UP000295150">
    <property type="component" value="Unassembled WGS sequence"/>
</dbReference>
<dbReference type="PANTHER" id="PTHR42988:SF2">
    <property type="entry name" value="CYCLIC NUCLEOTIDE PHOSPHODIESTERASE CBUA0032-RELATED"/>
    <property type="match status" value="1"/>
</dbReference>
<dbReference type="InterPro" id="IPR029052">
    <property type="entry name" value="Metallo-depent_PP-like"/>
</dbReference>